<gene>
    <name evidence="1" type="ORF">GKE73_02730</name>
</gene>
<accession>A0A844G9Z2</accession>
<comment type="caution">
    <text evidence="1">The sequence shown here is derived from an EMBL/GenBank/DDBJ whole genome shotgun (WGS) entry which is preliminary data.</text>
</comment>
<protein>
    <submittedName>
        <fullName evidence="1">Uncharacterized protein</fullName>
    </submittedName>
</protein>
<dbReference type="EMBL" id="WLYX01000001">
    <property type="protein sequence ID" value="MTD32602.1"/>
    <property type="molecule type" value="Genomic_DNA"/>
</dbReference>
<reference evidence="1 2" key="1">
    <citation type="submission" date="2019-11" db="EMBL/GenBank/DDBJ databases">
        <title>Draft genome sequence of Paludibacterium sp. dN18-1.</title>
        <authorList>
            <person name="Im W.-T."/>
        </authorList>
    </citation>
    <scope>NUCLEOTIDE SEQUENCE [LARGE SCALE GENOMIC DNA]</scope>
    <source>
        <strain evidence="2">dN 18-1</strain>
    </source>
</reference>
<organism evidence="1 2">
    <name type="scientific">Paludibacterium denitrificans</name>
    <dbReference type="NCBI Taxonomy" id="2675226"/>
    <lineage>
        <taxon>Bacteria</taxon>
        <taxon>Pseudomonadati</taxon>
        <taxon>Pseudomonadota</taxon>
        <taxon>Betaproteobacteria</taxon>
        <taxon>Neisseriales</taxon>
        <taxon>Chromobacteriaceae</taxon>
        <taxon>Paludibacterium</taxon>
    </lineage>
</organism>
<name>A0A844G9Z2_9NEIS</name>
<sequence length="141" mass="15947">MGSLSFGGGPHGEIKRDYYSGLIELAEEIRAMLAAAPQSKVGELTRAAQDVLAERRRQVESEGWTPEHDDEHAPRMLATAGACYAIFWMNESSSPLSIWPWDESWWKPSEDPRRNWIKATALMLAEIERYDRADQQPKGGE</sequence>
<dbReference type="Proteomes" id="UP000446658">
    <property type="component" value="Unassembled WGS sequence"/>
</dbReference>
<keyword evidence="2" id="KW-1185">Reference proteome</keyword>
<evidence type="ECO:0000313" key="2">
    <source>
        <dbReference type="Proteomes" id="UP000446658"/>
    </source>
</evidence>
<proteinExistence type="predicted"/>
<evidence type="ECO:0000313" key="1">
    <source>
        <dbReference type="EMBL" id="MTD32602.1"/>
    </source>
</evidence>
<dbReference type="AlphaFoldDB" id="A0A844G9Z2"/>